<reference evidence="2" key="1">
    <citation type="submission" date="2016-07" db="EMBL/GenBank/DDBJ databases">
        <authorList>
            <person name="Florea S."/>
            <person name="Webb J.S."/>
            <person name="Jaromczyk J."/>
            <person name="Schardl C.L."/>
        </authorList>
    </citation>
    <scope>NUCLEOTIDE SEQUENCE [LARGE SCALE GENOMIC DNA]</scope>
    <source>
        <strain evidence="2">CY1</strain>
    </source>
</reference>
<protein>
    <submittedName>
        <fullName evidence="1">Uncharacterized protein</fullName>
    </submittedName>
</protein>
<organism evidence="1 2">
    <name type="scientific">Paenibacillus ferrarius</name>
    <dbReference type="NCBI Taxonomy" id="1469647"/>
    <lineage>
        <taxon>Bacteria</taxon>
        <taxon>Bacillati</taxon>
        <taxon>Bacillota</taxon>
        <taxon>Bacilli</taxon>
        <taxon>Bacillales</taxon>
        <taxon>Paenibacillaceae</taxon>
        <taxon>Paenibacillus</taxon>
    </lineage>
</organism>
<proteinExistence type="predicted"/>
<dbReference type="AlphaFoldDB" id="A0A1V4H6M7"/>
<dbReference type="STRING" id="1469647.BC351_14525"/>
<dbReference type="EMBL" id="MBTG01000073">
    <property type="protein sequence ID" value="OPH46697.1"/>
    <property type="molecule type" value="Genomic_DNA"/>
</dbReference>
<keyword evidence="2" id="KW-1185">Reference proteome</keyword>
<dbReference type="RefSeq" id="WP_079421465.1">
    <property type="nucleotide sequence ID" value="NZ_MBTG01000073.1"/>
</dbReference>
<accession>A0A1V4H6M7</accession>
<dbReference type="Proteomes" id="UP000190626">
    <property type="component" value="Unassembled WGS sequence"/>
</dbReference>
<sequence length="175" mass="20377">MKDYFVLKQDERLTDAPELLDARKQVNSRDIHLTSAHKLADTMFFKVKAEKESSFPDVMDRHLYLISERLKRLVELYAPDTIFKLTPLIDMAHRRQHNYYLPIFEEVSALSPNSELAGDGRVIRKLVLQGDQLTGKRIFKIKESEKPLIVVRLDVAESILRRDFEGVQLVRVLVE</sequence>
<gene>
    <name evidence="1" type="ORF">BC351_14525</name>
</gene>
<comment type="caution">
    <text evidence="1">The sequence shown here is derived from an EMBL/GenBank/DDBJ whole genome shotgun (WGS) entry which is preliminary data.</text>
</comment>
<evidence type="ECO:0000313" key="2">
    <source>
        <dbReference type="Proteomes" id="UP000190626"/>
    </source>
</evidence>
<dbReference type="OrthoDB" id="2086300at2"/>
<name>A0A1V4H6M7_9BACL</name>
<evidence type="ECO:0000313" key="1">
    <source>
        <dbReference type="EMBL" id="OPH46697.1"/>
    </source>
</evidence>